<feature type="transmembrane region" description="Helical" evidence="6">
    <location>
        <begin position="139"/>
        <end position="159"/>
    </location>
</feature>
<keyword evidence="5 6" id="KW-0472">Membrane</keyword>
<feature type="transmembrane region" description="Helical" evidence="6">
    <location>
        <begin position="165"/>
        <end position="184"/>
    </location>
</feature>
<keyword evidence="3 6" id="KW-0812">Transmembrane</keyword>
<dbReference type="PANTHER" id="PTHR43124:SF5">
    <property type="entry name" value="PURINE RIBONUCLEOSIDE EFFLUX PUMP NEPI"/>
    <property type="match status" value="1"/>
</dbReference>
<feature type="transmembrane region" description="Helical" evidence="6">
    <location>
        <begin position="245"/>
        <end position="266"/>
    </location>
</feature>
<dbReference type="Gene3D" id="1.20.1250.20">
    <property type="entry name" value="MFS general substrate transporter like domains"/>
    <property type="match status" value="1"/>
</dbReference>
<dbReference type="AlphaFoldDB" id="A0A498CGI0"/>
<reference evidence="8 9" key="1">
    <citation type="submission" date="2018-10" db="EMBL/GenBank/DDBJ databases">
        <title>Comparative analysis of microorganisms from saline springs in Andes Mountain Range, Colombia.</title>
        <authorList>
            <person name="Rubin E."/>
        </authorList>
    </citation>
    <scope>NUCLEOTIDE SEQUENCE [LARGE SCALE GENOMIC DNA]</scope>
    <source>
        <strain evidence="8 9">USBA GBX 843</strain>
    </source>
</reference>
<sequence>MPSPPVNATARQWGGVLAMSLGAFALVAAEFMPVSLLTPLARDLHVSEGQAGQAIAVSGAFALVTSLIIAPLAGGVDRKRLLLALTVTMMLSATLAALAPDFTTFMVGRALIGIAIGGFWSMSAATAMRLVPPHQVPRALALVNGGNALAMVVAAPLGSYFGAVVGWRGAFFLLVPVALAALLWKMATLPRMQATGAPASWNVLGLLRHRVVALGMLATCLFFMGQFALFTYLRPYLETVGGITVSTLSLILLMIGGAGVIGTVLIEPFVRNWLYATLIVLPLLMAALALALALADPALPLTAILLGLWGLFGTSAPVAWWTWLARTLPRDGEAAGGLMVAVVQMAIALGATLGGVLFDGLGYRATFIASAGILMASMWVAVLARRASHRGAALAT</sequence>
<name>A0A498CGI0_9GAMM</name>
<dbReference type="RefSeq" id="WP_310793640.1">
    <property type="nucleotide sequence ID" value="NZ_RCDC01000004.1"/>
</dbReference>
<dbReference type="PROSITE" id="PS50850">
    <property type="entry name" value="MFS"/>
    <property type="match status" value="1"/>
</dbReference>
<evidence type="ECO:0000313" key="8">
    <source>
        <dbReference type="EMBL" id="RLK56321.1"/>
    </source>
</evidence>
<feature type="transmembrane region" description="Helical" evidence="6">
    <location>
        <begin position="106"/>
        <end position="127"/>
    </location>
</feature>
<evidence type="ECO:0000256" key="2">
    <source>
        <dbReference type="ARBA" id="ARBA00022475"/>
    </source>
</evidence>
<feature type="transmembrane region" description="Helical" evidence="6">
    <location>
        <begin position="301"/>
        <end position="323"/>
    </location>
</feature>
<evidence type="ECO:0000256" key="1">
    <source>
        <dbReference type="ARBA" id="ARBA00004651"/>
    </source>
</evidence>
<comment type="caution">
    <text evidence="8">The sequence shown here is derived from an EMBL/GenBank/DDBJ whole genome shotgun (WGS) entry which is preliminary data.</text>
</comment>
<dbReference type="CDD" id="cd17324">
    <property type="entry name" value="MFS_NepI_like"/>
    <property type="match status" value="1"/>
</dbReference>
<feature type="transmembrane region" description="Helical" evidence="6">
    <location>
        <begin position="12"/>
        <end position="34"/>
    </location>
</feature>
<comment type="subcellular location">
    <subcellularLocation>
        <location evidence="1">Cell membrane</location>
        <topology evidence="1">Multi-pass membrane protein</topology>
    </subcellularLocation>
</comment>
<feature type="transmembrane region" description="Helical" evidence="6">
    <location>
        <begin position="335"/>
        <end position="358"/>
    </location>
</feature>
<dbReference type="SUPFAM" id="SSF103473">
    <property type="entry name" value="MFS general substrate transporter"/>
    <property type="match status" value="1"/>
</dbReference>
<dbReference type="InterPro" id="IPR011701">
    <property type="entry name" value="MFS"/>
</dbReference>
<keyword evidence="2" id="KW-1003">Cell membrane</keyword>
<evidence type="ECO:0000313" key="9">
    <source>
        <dbReference type="Proteomes" id="UP000274786"/>
    </source>
</evidence>
<evidence type="ECO:0000256" key="6">
    <source>
        <dbReference type="SAM" id="Phobius"/>
    </source>
</evidence>
<feature type="transmembrane region" description="Helical" evidence="6">
    <location>
        <begin position="211"/>
        <end position="233"/>
    </location>
</feature>
<dbReference type="GO" id="GO:0022857">
    <property type="term" value="F:transmembrane transporter activity"/>
    <property type="evidence" value="ECO:0007669"/>
    <property type="project" value="InterPro"/>
</dbReference>
<dbReference type="EMBL" id="RCDC01000004">
    <property type="protein sequence ID" value="RLK56321.1"/>
    <property type="molecule type" value="Genomic_DNA"/>
</dbReference>
<evidence type="ECO:0000256" key="3">
    <source>
        <dbReference type="ARBA" id="ARBA00022692"/>
    </source>
</evidence>
<feature type="domain" description="Major facilitator superfamily (MFS) profile" evidence="7">
    <location>
        <begin position="15"/>
        <end position="389"/>
    </location>
</feature>
<feature type="transmembrane region" description="Helical" evidence="6">
    <location>
        <begin position="54"/>
        <end position="74"/>
    </location>
</feature>
<dbReference type="Proteomes" id="UP000274786">
    <property type="component" value="Unassembled WGS sequence"/>
</dbReference>
<keyword evidence="4 6" id="KW-1133">Transmembrane helix</keyword>
<evidence type="ECO:0000256" key="4">
    <source>
        <dbReference type="ARBA" id="ARBA00022989"/>
    </source>
</evidence>
<proteinExistence type="predicted"/>
<feature type="transmembrane region" description="Helical" evidence="6">
    <location>
        <begin position="273"/>
        <end position="295"/>
    </location>
</feature>
<dbReference type="InterPro" id="IPR036259">
    <property type="entry name" value="MFS_trans_sf"/>
</dbReference>
<evidence type="ECO:0000256" key="5">
    <source>
        <dbReference type="ARBA" id="ARBA00023136"/>
    </source>
</evidence>
<feature type="transmembrane region" description="Helical" evidence="6">
    <location>
        <begin position="81"/>
        <end position="100"/>
    </location>
</feature>
<accession>A0A498CGI0</accession>
<dbReference type="InterPro" id="IPR050189">
    <property type="entry name" value="MFS_Efflux_Transporters"/>
</dbReference>
<dbReference type="Pfam" id="PF07690">
    <property type="entry name" value="MFS_1"/>
    <property type="match status" value="1"/>
</dbReference>
<dbReference type="GO" id="GO:0005886">
    <property type="term" value="C:plasma membrane"/>
    <property type="evidence" value="ECO:0007669"/>
    <property type="project" value="UniProtKB-SubCell"/>
</dbReference>
<evidence type="ECO:0000259" key="7">
    <source>
        <dbReference type="PROSITE" id="PS50850"/>
    </source>
</evidence>
<feature type="transmembrane region" description="Helical" evidence="6">
    <location>
        <begin position="364"/>
        <end position="384"/>
    </location>
</feature>
<protein>
    <submittedName>
        <fullName evidence="8">Putative MFS family arabinose efflux permease</fullName>
    </submittedName>
</protein>
<dbReference type="PANTHER" id="PTHR43124">
    <property type="entry name" value="PURINE EFFLUX PUMP PBUE"/>
    <property type="match status" value="1"/>
</dbReference>
<gene>
    <name evidence="8" type="ORF">BCL79_0705</name>
</gene>
<organism evidence="8 9">
    <name type="scientific">Stenotrophomonas rhizophila</name>
    <dbReference type="NCBI Taxonomy" id="216778"/>
    <lineage>
        <taxon>Bacteria</taxon>
        <taxon>Pseudomonadati</taxon>
        <taxon>Pseudomonadota</taxon>
        <taxon>Gammaproteobacteria</taxon>
        <taxon>Lysobacterales</taxon>
        <taxon>Lysobacteraceae</taxon>
        <taxon>Stenotrophomonas</taxon>
    </lineage>
</organism>
<dbReference type="InterPro" id="IPR020846">
    <property type="entry name" value="MFS_dom"/>
</dbReference>